<organism evidence="2 3">
    <name type="scientific">Chitinophaga horti</name>
    <dbReference type="NCBI Taxonomy" id="2920382"/>
    <lineage>
        <taxon>Bacteria</taxon>
        <taxon>Pseudomonadati</taxon>
        <taxon>Bacteroidota</taxon>
        <taxon>Chitinophagia</taxon>
        <taxon>Chitinophagales</taxon>
        <taxon>Chitinophagaceae</taxon>
        <taxon>Chitinophaga</taxon>
    </lineage>
</organism>
<dbReference type="PANTHER" id="PTHR33546">
    <property type="entry name" value="LARGE, MULTIFUNCTIONAL SECRETED PROTEIN-RELATED"/>
    <property type="match status" value="1"/>
</dbReference>
<evidence type="ECO:0000313" key="3">
    <source>
        <dbReference type="Proteomes" id="UP001162741"/>
    </source>
</evidence>
<gene>
    <name evidence="2" type="ORF">MKQ68_03210</name>
</gene>
<dbReference type="SUPFAM" id="SSF50952">
    <property type="entry name" value="Soluble quinoprotein glucose dehydrogenase"/>
    <property type="match status" value="1"/>
</dbReference>
<dbReference type="Gene3D" id="2.120.10.30">
    <property type="entry name" value="TolB, C-terminal domain"/>
    <property type="match status" value="1"/>
</dbReference>
<name>A0ABY6J359_9BACT</name>
<dbReference type="Pfam" id="PF07995">
    <property type="entry name" value="GSDH"/>
    <property type="match status" value="1"/>
</dbReference>
<evidence type="ECO:0000259" key="1">
    <source>
        <dbReference type="Pfam" id="PF07995"/>
    </source>
</evidence>
<accession>A0ABY6J359</accession>
<dbReference type="RefSeq" id="WP_264282051.1">
    <property type="nucleotide sequence ID" value="NZ_CP107006.1"/>
</dbReference>
<proteinExistence type="predicted"/>
<keyword evidence="3" id="KW-1185">Reference proteome</keyword>
<evidence type="ECO:0000313" key="2">
    <source>
        <dbReference type="EMBL" id="UYQ94099.1"/>
    </source>
</evidence>
<sequence>MNTADVLLPDGYHIEVIAQGLNYPTALALDDKGGLYVTEAGYVYGEIFTTPRLLKLQQNKPEVIYSGDKNGPWTGLTFHDGAFYISEGGQMEGGKILRVTPNGKATVIVDSLPGQGDHHTNNPVIWNGYIYFGQGTATNSGVVGPDNVDFGWLTRFPKFHDLPCEDIKLAGVNYESANHLGNGKAFTGAYMPFNTASQPGQVIKGCIPCSGAILKVPIGGGKMEVVAWGLRNPYGLAVDKTRGKLYVAENAADNRGSRPIFGAPDVLWEIKPGTWYGWPDYVAGLSLKDHKGFKAPGSRPIQAVLQSDPGEVPKPAARLGVHSSSNGTAFSTSDAFGFKGEAFVAQFGDMAPNVGKVLAPVGFKVVRVNPETGVVTDFIINKGKKNGPASWQGHHGLERPVSVTFSEDGKSMYVVDFGIMLMHNGQVLPKPNTGVIWKITKKS</sequence>
<dbReference type="PANTHER" id="PTHR33546:SF1">
    <property type="entry name" value="LARGE, MULTIFUNCTIONAL SECRETED PROTEIN"/>
    <property type="match status" value="1"/>
</dbReference>
<dbReference type="EMBL" id="CP107006">
    <property type="protein sequence ID" value="UYQ94099.1"/>
    <property type="molecule type" value="Genomic_DNA"/>
</dbReference>
<feature type="domain" description="Glucose/Sorbosone dehydrogenase" evidence="1">
    <location>
        <begin position="220"/>
        <end position="346"/>
    </location>
</feature>
<dbReference type="InterPro" id="IPR011042">
    <property type="entry name" value="6-blade_b-propeller_TolB-like"/>
</dbReference>
<dbReference type="Proteomes" id="UP001162741">
    <property type="component" value="Chromosome"/>
</dbReference>
<dbReference type="InterPro" id="IPR011041">
    <property type="entry name" value="Quinoprot_gluc/sorb_DH_b-prop"/>
</dbReference>
<reference evidence="2" key="1">
    <citation type="submission" date="2022-10" db="EMBL/GenBank/DDBJ databases">
        <title>Chitinophaga sp. nov., isolated from soil.</title>
        <authorList>
            <person name="Jeon C.O."/>
        </authorList>
    </citation>
    <scope>NUCLEOTIDE SEQUENCE</scope>
    <source>
        <strain evidence="2">R8</strain>
    </source>
</reference>
<protein>
    <submittedName>
        <fullName evidence="2">PQQ-dependent sugar dehydrogenase</fullName>
    </submittedName>
</protein>
<dbReference type="InterPro" id="IPR012938">
    <property type="entry name" value="Glc/Sorbosone_DH"/>
</dbReference>